<keyword evidence="3" id="KW-1185">Reference proteome</keyword>
<feature type="region of interest" description="Disordered" evidence="1">
    <location>
        <begin position="21"/>
        <end position="92"/>
    </location>
</feature>
<proteinExistence type="predicted"/>
<evidence type="ECO:0000313" key="2">
    <source>
        <dbReference type="EMBL" id="KAG1277651.1"/>
    </source>
</evidence>
<dbReference type="Proteomes" id="UP000716291">
    <property type="component" value="Unassembled WGS sequence"/>
</dbReference>
<feature type="compositionally biased region" description="Polar residues" evidence="1">
    <location>
        <begin position="72"/>
        <end position="91"/>
    </location>
</feature>
<dbReference type="AlphaFoldDB" id="A0A9P6WSY2"/>
<gene>
    <name evidence="2" type="ORF">G6F64_014709</name>
</gene>
<comment type="caution">
    <text evidence="2">The sequence shown here is derived from an EMBL/GenBank/DDBJ whole genome shotgun (WGS) entry which is preliminary data.</text>
</comment>
<sequence>MMRTLYFSSASWRARRRPMLPPPAIITRRTARSASRSWRTARRASRESTTSTTSSPGAITVPLPARSGRPPRSTSITRALTSGHTSRSLSTEECALGLPCPTRTVTTQTRPSANSTTCKASGNSIRLCR</sequence>
<evidence type="ECO:0000256" key="1">
    <source>
        <dbReference type="SAM" id="MobiDB-lite"/>
    </source>
</evidence>
<organism evidence="2 3">
    <name type="scientific">Rhizopus oryzae</name>
    <name type="common">Mucormycosis agent</name>
    <name type="synonym">Rhizopus arrhizus var. delemar</name>
    <dbReference type="NCBI Taxonomy" id="64495"/>
    <lineage>
        <taxon>Eukaryota</taxon>
        <taxon>Fungi</taxon>
        <taxon>Fungi incertae sedis</taxon>
        <taxon>Mucoromycota</taxon>
        <taxon>Mucoromycotina</taxon>
        <taxon>Mucoromycetes</taxon>
        <taxon>Mucorales</taxon>
        <taxon>Mucorineae</taxon>
        <taxon>Rhizopodaceae</taxon>
        <taxon>Rhizopus</taxon>
    </lineage>
</organism>
<reference evidence="2" key="1">
    <citation type="journal article" date="2020" name="Microb. Genom.">
        <title>Genetic diversity of clinical and environmental Mucorales isolates obtained from an investigation of mucormycosis cases among solid organ transplant recipients.</title>
        <authorList>
            <person name="Nguyen M.H."/>
            <person name="Kaul D."/>
            <person name="Muto C."/>
            <person name="Cheng S.J."/>
            <person name="Richter R.A."/>
            <person name="Bruno V.M."/>
            <person name="Liu G."/>
            <person name="Beyhan S."/>
            <person name="Sundermann A.J."/>
            <person name="Mounaud S."/>
            <person name="Pasculle A.W."/>
            <person name="Nierman W.C."/>
            <person name="Driscoll E."/>
            <person name="Cumbie R."/>
            <person name="Clancy C.J."/>
            <person name="Dupont C.L."/>
        </authorList>
    </citation>
    <scope>NUCLEOTIDE SEQUENCE</scope>
    <source>
        <strain evidence="2">GL11</strain>
    </source>
</reference>
<evidence type="ECO:0000313" key="3">
    <source>
        <dbReference type="Proteomes" id="UP000716291"/>
    </source>
</evidence>
<name>A0A9P6WSY2_RHIOR</name>
<protein>
    <submittedName>
        <fullName evidence="2">Uncharacterized protein</fullName>
    </submittedName>
</protein>
<accession>A0A9P6WSY2</accession>
<dbReference type="EMBL" id="JAANQT010009318">
    <property type="protein sequence ID" value="KAG1277651.1"/>
    <property type="molecule type" value="Genomic_DNA"/>
</dbReference>